<keyword evidence="4" id="KW-1185">Reference proteome</keyword>
<dbReference type="Proteomes" id="UP000789831">
    <property type="component" value="Unassembled WGS sequence"/>
</dbReference>
<accession>A0A9N8ZUH2</accession>
<evidence type="ECO:0000313" key="3">
    <source>
        <dbReference type="EMBL" id="CAG8507257.1"/>
    </source>
</evidence>
<feature type="region of interest" description="Disordered" evidence="2">
    <location>
        <begin position="1"/>
        <end position="23"/>
    </location>
</feature>
<evidence type="ECO:0000256" key="1">
    <source>
        <dbReference type="SAM" id="Coils"/>
    </source>
</evidence>
<sequence>MSDGEKPSFTRAENRLGINDKSIQHHADKSAEYKCFGGWLNEDKEQLDIKTIEEDVLKELPKLEKLEQEIKELEKKDNKSEEEKNELAQKETAYKKELTAAKEATCANIRQQLKKNELEITDLDSKRNIRQRM</sequence>
<name>A0A9N8ZUH2_9GLOM</name>
<reference evidence="3" key="1">
    <citation type="submission" date="2021-06" db="EMBL/GenBank/DDBJ databases">
        <authorList>
            <person name="Kallberg Y."/>
            <person name="Tangrot J."/>
            <person name="Rosling A."/>
        </authorList>
    </citation>
    <scope>NUCLEOTIDE SEQUENCE</scope>
    <source>
        <strain evidence="3">MT106</strain>
    </source>
</reference>
<feature type="compositionally biased region" description="Basic and acidic residues" evidence="2">
    <location>
        <begin position="1"/>
        <end position="14"/>
    </location>
</feature>
<feature type="coiled-coil region" evidence="1">
    <location>
        <begin position="56"/>
        <end position="126"/>
    </location>
</feature>
<dbReference type="EMBL" id="CAJVPL010000534">
    <property type="protein sequence ID" value="CAG8507257.1"/>
    <property type="molecule type" value="Genomic_DNA"/>
</dbReference>
<dbReference type="AlphaFoldDB" id="A0A9N8ZUH2"/>
<gene>
    <name evidence="3" type="ORF">AGERDE_LOCUS4555</name>
</gene>
<protein>
    <submittedName>
        <fullName evidence="3">7583_t:CDS:1</fullName>
    </submittedName>
</protein>
<keyword evidence="1" id="KW-0175">Coiled coil</keyword>
<comment type="caution">
    <text evidence="3">The sequence shown here is derived from an EMBL/GenBank/DDBJ whole genome shotgun (WGS) entry which is preliminary data.</text>
</comment>
<evidence type="ECO:0000313" key="4">
    <source>
        <dbReference type="Proteomes" id="UP000789831"/>
    </source>
</evidence>
<proteinExistence type="predicted"/>
<evidence type="ECO:0000256" key="2">
    <source>
        <dbReference type="SAM" id="MobiDB-lite"/>
    </source>
</evidence>
<organism evidence="3 4">
    <name type="scientific">Ambispora gerdemannii</name>
    <dbReference type="NCBI Taxonomy" id="144530"/>
    <lineage>
        <taxon>Eukaryota</taxon>
        <taxon>Fungi</taxon>
        <taxon>Fungi incertae sedis</taxon>
        <taxon>Mucoromycota</taxon>
        <taxon>Glomeromycotina</taxon>
        <taxon>Glomeromycetes</taxon>
        <taxon>Archaeosporales</taxon>
        <taxon>Ambisporaceae</taxon>
        <taxon>Ambispora</taxon>
    </lineage>
</organism>